<protein>
    <submittedName>
        <fullName evidence="5">GNAT family N-acetyltransferase</fullName>
    </submittedName>
</protein>
<dbReference type="InterPro" id="IPR050832">
    <property type="entry name" value="Bact_Acetyltransf"/>
</dbReference>
<reference evidence="5" key="1">
    <citation type="submission" date="2023-06" db="EMBL/GenBank/DDBJ databases">
        <title>Sysu t00039.</title>
        <authorList>
            <person name="Gao L."/>
            <person name="Fang B.-Z."/>
            <person name="Li W.-J."/>
        </authorList>
    </citation>
    <scope>NUCLEOTIDE SEQUENCE</scope>
    <source>
        <strain evidence="5">SYSU T00039</strain>
    </source>
</reference>
<feature type="domain" description="N-acetyltransferase" evidence="3">
    <location>
        <begin position="9"/>
        <end position="167"/>
    </location>
</feature>
<dbReference type="InterPro" id="IPR000182">
    <property type="entry name" value="GNAT_dom"/>
</dbReference>
<proteinExistence type="predicted"/>
<name>A0AAW7M7Y5_9MICO</name>
<dbReference type="AlphaFoldDB" id="A0AAW7M7Y5"/>
<dbReference type="Proteomes" id="UP001172737">
    <property type="component" value="Unassembled WGS sequence"/>
</dbReference>
<evidence type="ECO:0000256" key="1">
    <source>
        <dbReference type="ARBA" id="ARBA00022679"/>
    </source>
</evidence>
<dbReference type="InterPro" id="IPR016181">
    <property type="entry name" value="Acyl_CoA_acyltransferase"/>
</dbReference>
<organism evidence="5 6">
    <name type="scientific">Demequina lignilytica</name>
    <dbReference type="NCBI Taxonomy" id="3051663"/>
    <lineage>
        <taxon>Bacteria</taxon>
        <taxon>Bacillati</taxon>
        <taxon>Actinomycetota</taxon>
        <taxon>Actinomycetes</taxon>
        <taxon>Micrococcales</taxon>
        <taxon>Demequinaceae</taxon>
        <taxon>Demequina</taxon>
    </lineage>
</organism>
<reference evidence="4 7" key="2">
    <citation type="submission" date="2023-06" db="EMBL/GenBank/DDBJ databases">
        <title>SYSU T0a273.</title>
        <authorList>
            <person name="Gao L."/>
            <person name="Fang B.-Z."/>
            <person name="Li W.-J."/>
        </authorList>
    </citation>
    <scope>NUCLEOTIDE SEQUENCE [LARGE SCALE GENOMIC DNA]</scope>
    <source>
        <strain evidence="4 7">SYSU T0a273</strain>
    </source>
</reference>
<evidence type="ECO:0000313" key="4">
    <source>
        <dbReference type="EMBL" id="MDN4484010.1"/>
    </source>
</evidence>
<keyword evidence="6" id="KW-1185">Reference proteome</keyword>
<evidence type="ECO:0000256" key="2">
    <source>
        <dbReference type="ARBA" id="ARBA00023315"/>
    </source>
</evidence>
<evidence type="ECO:0000313" key="6">
    <source>
        <dbReference type="Proteomes" id="UP001172737"/>
    </source>
</evidence>
<keyword evidence="1" id="KW-0808">Transferase</keyword>
<dbReference type="Gene3D" id="3.40.630.30">
    <property type="match status" value="1"/>
</dbReference>
<dbReference type="CDD" id="cd04301">
    <property type="entry name" value="NAT_SF"/>
    <property type="match status" value="1"/>
</dbReference>
<evidence type="ECO:0000259" key="3">
    <source>
        <dbReference type="PROSITE" id="PS51186"/>
    </source>
</evidence>
<dbReference type="PANTHER" id="PTHR43877">
    <property type="entry name" value="AMINOALKYLPHOSPHONATE N-ACETYLTRANSFERASE-RELATED-RELATED"/>
    <property type="match status" value="1"/>
</dbReference>
<dbReference type="GO" id="GO:0016747">
    <property type="term" value="F:acyltransferase activity, transferring groups other than amino-acyl groups"/>
    <property type="evidence" value="ECO:0007669"/>
    <property type="project" value="InterPro"/>
</dbReference>
<comment type="caution">
    <text evidence="5">The sequence shown here is derived from an EMBL/GenBank/DDBJ whole genome shotgun (WGS) entry which is preliminary data.</text>
</comment>
<sequence>MSPAPAADASVRPARPGDEAAVARIQVDSWIAALGERLGPRRHSAFDLASVEAGWAAAIVQPPTPGHQVLVALAGDRIVGFAAVAPPRDIIALEVAPDQRRRGHGSRLLSAVVDHLRSHGADEMRLWALEKDKVRSDYLRSVGFAEAGMRRELDGPGISIPEQLWHATV</sequence>
<evidence type="ECO:0000313" key="5">
    <source>
        <dbReference type="EMBL" id="MDN4487335.1"/>
    </source>
</evidence>
<dbReference type="EMBL" id="JAUHQB010000007">
    <property type="protein sequence ID" value="MDN4484010.1"/>
    <property type="molecule type" value="Genomic_DNA"/>
</dbReference>
<gene>
    <name evidence="4" type="ORF">QQ002_10715</name>
    <name evidence="5" type="ORF">QQX10_04040</name>
</gene>
<dbReference type="EMBL" id="JAUHPX010000002">
    <property type="protein sequence ID" value="MDN4487335.1"/>
    <property type="molecule type" value="Genomic_DNA"/>
</dbReference>
<dbReference type="Pfam" id="PF00583">
    <property type="entry name" value="Acetyltransf_1"/>
    <property type="match status" value="1"/>
</dbReference>
<keyword evidence="2" id="KW-0012">Acyltransferase</keyword>
<dbReference type="PROSITE" id="PS51186">
    <property type="entry name" value="GNAT"/>
    <property type="match status" value="1"/>
</dbReference>
<dbReference type="RefSeq" id="WP_301118403.1">
    <property type="nucleotide sequence ID" value="NZ_JAUHPX010000002.1"/>
</dbReference>
<dbReference type="SUPFAM" id="SSF55729">
    <property type="entry name" value="Acyl-CoA N-acyltransferases (Nat)"/>
    <property type="match status" value="1"/>
</dbReference>
<evidence type="ECO:0000313" key="7">
    <source>
        <dbReference type="Proteomes" id="UP001172756"/>
    </source>
</evidence>
<accession>A0AAW7M7Y5</accession>
<dbReference type="Proteomes" id="UP001172756">
    <property type="component" value="Unassembled WGS sequence"/>
</dbReference>